<dbReference type="InterPro" id="IPR003915">
    <property type="entry name" value="PKD_2"/>
</dbReference>
<dbReference type="GO" id="GO:0005509">
    <property type="term" value="F:calcium ion binding"/>
    <property type="evidence" value="ECO:0007669"/>
    <property type="project" value="InterPro"/>
</dbReference>
<evidence type="ECO:0000256" key="15">
    <source>
        <dbReference type="PIRSR" id="PIRSR603915-2"/>
    </source>
</evidence>
<evidence type="ECO:0000256" key="2">
    <source>
        <dbReference type="ARBA" id="ARBA00007200"/>
    </source>
</evidence>
<feature type="domain" description="Polycystin cation channel PKD1/PKD2" evidence="17">
    <location>
        <begin position="248"/>
        <end position="472"/>
    </location>
</feature>
<organism evidence="19 20">
    <name type="scientific">Vombatus ursinus</name>
    <name type="common">Common wombat</name>
    <dbReference type="NCBI Taxonomy" id="29139"/>
    <lineage>
        <taxon>Eukaryota</taxon>
        <taxon>Metazoa</taxon>
        <taxon>Chordata</taxon>
        <taxon>Craniata</taxon>
        <taxon>Vertebrata</taxon>
        <taxon>Euteleostomi</taxon>
        <taxon>Mammalia</taxon>
        <taxon>Metatheria</taxon>
        <taxon>Diprotodontia</taxon>
        <taxon>Vombatidae</taxon>
        <taxon>Vombatus</taxon>
    </lineage>
</organism>
<evidence type="ECO:0000313" key="20">
    <source>
        <dbReference type="Proteomes" id="UP000314987"/>
    </source>
</evidence>
<comment type="subcellular location">
    <subcellularLocation>
        <location evidence="1">Cell projection</location>
        <location evidence="1">Cilium membrane</location>
        <topology evidence="1">Multi-pass membrane protein</topology>
    </subcellularLocation>
</comment>
<evidence type="ECO:0000256" key="11">
    <source>
        <dbReference type="ARBA" id="ARBA00023180"/>
    </source>
</evidence>
<evidence type="ECO:0000256" key="3">
    <source>
        <dbReference type="ARBA" id="ARBA00022448"/>
    </source>
</evidence>
<dbReference type="GeneTree" id="ENSGT00940000161122"/>
<keyword evidence="14" id="KW-0109">Calcium transport</keyword>
<keyword evidence="7" id="KW-0175">Coiled coil</keyword>
<evidence type="ECO:0000256" key="5">
    <source>
        <dbReference type="ARBA" id="ARBA00022692"/>
    </source>
</evidence>
<dbReference type="Ensembl" id="ENSVURT00010013034.1">
    <property type="protein sequence ID" value="ENSVURP00010011477.1"/>
    <property type="gene ID" value="ENSVURG00010008856.1"/>
</dbReference>
<keyword evidence="20" id="KW-1185">Reference proteome</keyword>
<dbReference type="PRINTS" id="PR01433">
    <property type="entry name" value="POLYCYSTIN2"/>
</dbReference>
<evidence type="ECO:0000256" key="7">
    <source>
        <dbReference type="ARBA" id="ARBA00023054"/>
    </source>
</evidence>
<dbReference type="STRING" id="29139.ENSVURP00010011477"/>
<dbReference type="GO" id="GO:0050982">
    <property type="term" value="P:detection of mechanical stimulus"/>
    <property type="evidence" value="ECO:0007669"/>
    <property type="project" value="TreeGrafter"/>
</dbReference>
<feature type="transmembrane region" description="Helical" evidence="16">
    <location>
        <begin position="252"/>
        <end position="273"/>
    </location>
</feature>
<feature type="disulfide bond" evidence="15">
    <location>
        <begin position="117"/>
        <end position="130"/>
    </location>
</feature>
<keyword evidence="9 16" id="KW-0472">Membrane</keyword>
<sequence length="582" mass="68802">IRSTLQELLIYIIFLIDICILTFGMVSSNMYYLNKVIATLFLETSVPEEDRTNFKSISTITEFWKFMEGPLLEGLYSDSWYNAEVLYQLKNTSRIYYENVLLGVPRVRQLKVRNNSCIVYPKFQSLMDECFDRYTIKNEDRSDFGPRQVPEWKYSPSTSSLKHWGVFGVYDNGGYMFTLPVSKTEAKKKFTFLKLNSWITRGTRVIFIDFSLYNANVNLFCVIRLVAEFPAVGGVLTSWNFYSVKLLRYVTYFDYFIASCEIIFCIFIINFIVQEIKKMKEYKYAYFKSFWNLLELLLLSLSLLAISINIFRTSQAYHLLGQLLEKTQEYPDFYFLACWQIRYNDMVAVNIFFAWIKIFRFISFNKTMSQLSTTLSRCVKDIIGFAIMFFIIFFAYAQLGYLVFGSQVDDFSTFENSIFTQFRIVLGDFNFANIEAANWVLGPTYFITFIFFVFFVLLNMFLAIINDAYSEVKTDYSIGRRQESELANQIKTTMEKLKLKKPQTKGQKVCYFNEIESAKQMKKWKERLEQKYYSSEIPDAYRPVTQQEFRELFLFAVELEKELHYVSTKLNRVMKRISARKT</sequence>
<keyword evidence="13 14" id="KW-0407">Ion channel</keyword>
<evidence type="ECO:0000259" key="17">
    <source>
        <dbReference type="Pfam" id="PF08016"/>
    </source>
</evidence>
<dbReference type="Pfam" id="PF08016">
    <property type="entry name" value="PKD_channel"/>
    <property type="match status" value="1"/>
</dbReference>
<keyword evidence="3" id="KW-0813">Transport</keyword>
<evidence type="ECO:0000256" key="13">
    <source>
        <dbReference type="ARBA" id="ARBA00023303"/>
    </source>
</evidence>
<protein>
    <submittedName>
        <fullName evidence="19">Polycystin 2 like 2, transient receptor potential cation channel</fullName>
    </submittedName>
</protein>
<feature type="transmembrane region" description="Helical" evidence="16">
    <location>
        <begin position="341"/>
        <end position="362"/>
    </location>
</feature>
<keyword evidence="5 16" id="KW-0812">Transmembrane</keyword>
<dbReference type="PANTHER" id="PTHR10877:SF47">
    <property type="entry name" value="POLYCYSTIN-2-LIKE PROTEIN 2"/>
    <property type="match status" value="1"/>
</dbReference>
<keyword evidence="11" id="KW-0325">Glycoprotein</keyword>
<evidence type="ECO:0000256" key="1">
    <source>
        <dbReference type="ARBA" id="ARBA00004272"/>
    </source>
</evidence>
<evidence type="ECO:0000256" key="10">
    <source>
        <dbReference type="ARBA" id="ARBA00023157"/>
    </source>
</evidence>
<dbReference type="Gene3D" id="1.10.287.70">
    <property type="match status" value="1"/>
</dbReference>
<dbReference type="InterPro" id="IPR013122">
    <property type="entry name" value="PKD1_2_channel"/>
</dbReference>
<dbReference type="PANTHER" id="PTHR10877">
    <property type="entry name" value="POLYCYSTIN FAMILY MEMBER"/>
    <property type="match status" value="1"/>
</dbReference>
<evidence type="ECO:0000256" key="9">
    <source>
        <dbReference type="ARBA" id="ARBA00023136"/>
    </source>
</evidence>
<proteinExistence type="inferred from homology"/>
<keyword evidence="12" id="KW-0966">Cell projection</keyword>
<feature type="transmembrane region" description="Helical" evidence="16">
    <location>
        <begin position="9"/>
        <end position="32"/>
    </location>
</feature>
<feature type="binding site" evidence="14">
    <location>
        <position position="551"/>
    </location>
    <ligand>
        <name>Ca(2+)</name>
        <dbReference type="ChEBI" id="CHEBI:29108"/>
        <label>2</label>
    </ligand>
</feature>
<feature type="transmembrane region" description="Helical" evidence="16">
    <location>
        <begin position="293"/>
        <end position="311"/>
    </location>
</feature>
<feature type="transmembrane region" description="Helical" evidence="16">
    <location>
        <begin position="382"/>
        <end position="404"/>
    </location>
</feature>
<evidence type="ECO:0000256" key="8">
    <source>
        <dbReference type="ARBA" id="ARBA00023065"/>
    </source>
</evidence>
<name>A0A4X2KQQ2_VOMUR</name>
<keyword evidence="14" id="KW-0479">Metal-binding</keyword>
<keyword evidence="10" id="KW-1015">Disulfide bond</keyword>
<evidence type="ECO:0000256" key="16">
    <source>
        <dbReference type="SAM" id="Phobius"/>
    </source>
</evidence>
<dbReference type="FunFam" id="1.10.287.70:FF:000055">
    <property type="entry name" value="Polycystic kidney disease 2-like 1"/>
    <property type="match status" value="1"/>
</dbReference>
<dbReference type="InterPro" id="IPR051223">
    <property type="entry name" value="Polycystin"/>
</dbReference>
<dbReference type="Proteomes" id="UP000314987">
    <property type="component" value="Unassembled WGS sequence"/>
</dbReference>
<evidence type="ECO:0000256" key="6">
    <source>
        <dbReference type="ARBA" id="ARBA00022989"/>
    </source>
</evidence>
<evidence type="ECO:0000256" key="14">
    <source>
        <dbReference type="PIRSR" id="PIRSR603915-1"/>
    </source>
</evidence>
<dbReference type="OMA" id="MVDFWKF"/>
<reference evidence="19" key="3">
    <citation type="submission" date="2025-09" db="UniProtKB">
        <authorList>
            <consortium name="Ensembl"/>
        </authorList>
    </citation>
    <scope>IDENTIFICATION</scope>
</reference>
<dbReference type="Pfam" id="PF20519">
    <property type="entry name" value="Polycystin_dom"/>
    <property type="match status" value="1"/>
</dbReference>
<evidence type="ECO:0000313" key="19">
    <source>
        <dbReference type="Ensembl" id="ENSVURP00010011477.1"/>
    </source>
</evidence>
<keyword evidence="8 14" id="KW-0406">Ion transport</keyword>
<keyword evidence="14" id="KW-0106">Calcium</keyword>
<evidence type="ECO:0000256" key="12">
    <source>
        <dbReference type="ARBA" id="ARBA00023273"/>
    </source>
</evidence>
<reference evidence="19" key="2">
    <citation type="submission" date="2025-08" db="UniProtKB">
        <authorList>
            <consortium name="Ensembl"/>
        </authorList>
    </citation>
    <scope>IDENTIFICATION</scope>
</reference>
<gene>
    <name evidence="19" type="primary">PKD2L2</name>
</gene>
<feature type="transmembrane region" description="Helical" evidence="16">
    <location>
        <begin position="445"/>
        <end position="465"/>
    </location>
</feature>
<dbReference type="GO" id="GO:0005262">
    <property type="term" value="F:calcium channel activity"/>
    <property type="evidence" value="ECO:0007669"/>
    <property type="project" value="UniProtKB-KW"/>
</dbReference>
<feature type="domain" description="Polycystin" evidence="18">
    <location>
        <begin position="53"/>
        <end position="247"/>
    </location>
</feature>
<dbReference type="InterPro" id="IPR046791">
    <property type="entry name" value="Polycystin_dom"/>
</dbReference>
<evidence type="ECO:0000256" key="4">
    <source>
        <dbReference type="ARBA" id="ARBA00022475"/>
    </source>
</evidence>
<dbReference type="GO" id="GO:0060170">
    <property type="term" value="C:ciliary membrane"/>
    <property type="evidence" value="ECO:0007669"/>
    <property type="project" value="UniProtKB-SubCell"/>
</dbReference>
<keyword evidence="6 16" id="KW-1133">Transmembrane helix</keyword>
<keyword evidence="4" id="KW-1003">Cell membrane</keyword>
<comment type="similarity">
    <text evidence="2">Belongs to the polycystin family.</text>
</comment>
<accession>A0A4X2KQQ2</accession>
<evidence type="ECO:0000259" key="18">
    <source>
        <dbReference type="Pfam" id="PF20519"/>
    </source>
</evidence>
<reference evidence="20" key="1">
    <citation type="submission" date="2018-12" db="EMBL/GenBank/DDBJ databases">
        <authorList>
            <person name="Yazar S."/>
        </authorList>
    </citation>
    <scope>NUCLEOTIDE SEQUENCE [LARGE SCALE GENOMIC DNA]</scope>
</reference>
<dbReference type="AlphaFoldDB" id="A0A4X2KQQ2"/>
<keyword evidence="14" id="KW-0107">Calcium channel</keyword>